<proteinExistence type="predicted"/>
<keyword evidence="1" id="KW-0732">Signal</keyword>
<name>A0A521D8K8_9SPHI</name>
<feature type="chain" id="PRO_5022070468" description="Lipoprotein" evidence="1">
    <location>
        <begin position="23"/>
        <end position="179"/>
    </location>
</feature>
<evidence type="ECO:0000313" key="3">
    <source>
        <dbReference type="Proteomes" id="UP000320300"/>
    </source>
</evidence>
<organism evidence="2 3">
    <name type="scientific">Pedobacter westerhofensis</name>
    <dbReference type="NCBI Taxonomy" id="425512"/>
    <lineage>
        <taxon>Bacteria</taxon>
        <taxon>Pseudomonadati</taxon>
        <taxon>Bacteroidota</taxon>
        <taxon>Sphingobacteriia</taxon>
        <taxon>Sphingobacteriales</taxon>
        <taxon>Sphingobacteriaceae</taxon>
        <taxon>Pedobacter</taxon>
    </lineage>
</organism>
<keyword evidence="3" id="KW-1185">Reference proteome</keyword>
<reference evidence="2 3" key="1">
    <citation type="submission" date="2017-05" db="EMBL/GenBank/DDBJ databases">
        <authorList>
            <person name="Varghese N."/>
            <person name="Submissions S."/>
        </authorList>
    </citation>
    <scope>NUCLEOTIDE SEQUENCE [LARGE SCALE GENOMIC DNA]</scope>
    <source>
        <strain evidence="2 3">DSM 19036</strain>
    </source>
</reference>
<accession>A0A521D8K8</accession>
<sequence length="179" mass="19792">MIKQTTLLLCLLLLTLVNFSCSKKRGLEPAIVIDEKNLTACPAGANCQYLFTEHADINPGPGTFVTGNYRIFWSSALNQGVSYTMYIKAPMMGTSFNLKRADIINGKIEVSRSCPACLFAASKLVDGYVKGINLLPGKPADQTKWILEAQIISESVYGSPAVRDTVFLKQYFYPNFVYN</sequence>
<dbReference type="AlphaFoldDB" id="A0A521D8K8"/>
<gene>
    <name evidence="2" type="ORF">SAMN06265348_105105</name>
</gene>
<evidence type="ECO:0000256" key="1">
    <source>
        <dbReference type="SAM" id="SignalP"/>
    </source>
</evidence>
<dbReference type="OrthoDB" id="756984at2"/>
<dbReference type="RefSeq" id="WP_142528243.1">
    <property type="nucleotide sequence ID" value="NZ_CBCSJO010000005.1"/>
</dbReference>
<protein>
    <recommendedName>
        <fullName evidence="4">Lipoprotein</fullName>
    </recommendedName>
</protein>
<feature type="signal peptide" evidence="1">
    <location>
        <begin position="1"/>
        <end position="22"/>
    </location>
</feature>
<evidence type="ECO:0000313" key="2">
    <source>
        <dbReference type="EMBL" id="SMO68033.1"/>
    </source>
</evidence>
<dbReference type="EMBL" id="FXTN01000005">
    <property type="protein sequence ID" value="SMO68033.1"/>
    <property type="molecule type" value="Genomic_DNA"/>
</dbReference>
<evidence type="ECO:0008006" key="4">
    <source>
        <dbReference type="Google" id="ProtNLM"/>
    </source>
</evidence>
<dbReference type="Proteomes" id="UP000320300">
    <property type="component" value="Unassembled WGS sequence"/>
</dbReference>